<proteinExistence type="predicted"/>
<accession>A0ABN3AGN2</accession>
<keyword evidence="3" id="KW-1185">Reference proteome</keyword>
<evidence type="ECO:0000313" key="3">
    <source>
        <dbReference type="Proteomes" id="UP001501020"/>
    </source>
</evidence>
<comment type="caution">
    <text evidence="2">The sequence shown here is derived from an EMBL/GenBank/DDBJ whole genome shotgun (WGS) entry which is preliminary data.</text>
</comment>
<gene>
    <name evidence="2" type="ORF">GCM10009727_83770</name>
</gene>
<dbReference type="RefSeq" id="WP_344281427.1">
    <property type="nucleotide sequence ID" value="NZ_BAAAMR010000126.1"/>
</dbReference>
<feature type="region of interest" description="Disordered" evidence="1">
    <location>
        <begin position="1"/>
        <end position="104"/>
    </location>
</feature>
<evidence type="ECO:0000256" key="1">
    <source>
        <dbReference type="SAM" id="MobiDB-lite"/>
    </source>
</evidence>
<feature type="compositionally biased region" description="Low complexity" evidence="1">
    <location>
        <begin position="1"/>
        <end position="14"/>
    </location>
</feature>
<evidence type="ECO:0000313" key="2">
    <source>
        <dbReference type="EMBL" id="GAA2165279.1"/>
    </source>
</evidence>
<name>A0ABN3AGN2_9ACTN</name>
<dbReference type="EMBL" id="BAAAMR010000126">
    <property type="protein sequence ID" value="GAA2165279.1"/>
    <property type="molecule type" value="Genomic_DNA"/>
</dbReference>
<protein>
    <submittedName>
        <fullName evidence="2">Uncharacterized protein</fullName>
    </submittedName>
</protein>
<organism evidence="2 3">
    <name type="scientific">Actinomadura napierensis</name>
    <dbReference type="NCBI Taxonomy" id="267854"/>
    <lineage>
        <taxon>Bacteria</taxon>
        <taxon>Bacillati</taxon>
        <taxon>Actinomycetota</taxon>
        <taxon>Actinomycetes</taxon>
        <taxon>Streptosporangiales</taxon>
        <taxon>Thermomonosporaceae</taxon>
        <taxon>Actinomadura</taxon>
    </lineage>
</organism>
<reference evidence="2 3" key="1">
    <citation type="journal article" date="2019" name="Int. J. Syst. Evol. Microbiol.">
        <title>The Global Catalogue of Microorganisms (GCM) 10K type strain sequencing project: providing services to taxonomists for standard genome sequencing and annotation.</title>
        <authorList>
            <consortium name="The Broad Institute Genomics Platform"/>
            <consortium name="The Broad Institute Genome Sequencing Center for Infectious Disease"/>
            <person name="Wu L."/>
            <person name="Ma J."/>
        </authorList>
    </citation>
    <scope>NUCLEOTIDE SEQUENCE [LARGE SCALE GENOMIC DNA]</scope>
    <source>
        <strain evidence="2 3">JCM 13850</strain>
    </source>
</reference>
<sequence length="220" mass="23806">MSAKTSRTSAAQARARLKAARERVDTDESDEGFEGDGSSELQAPATFASSSAAPVFESISLPEPYQASPAPAPSPSTLPQELPTPDGAASGGQHQKGTGIDVSADLVERVQREARARSRGGQVITQTEIVLQAFETVYQRLPALIARRQAQQQVSSPLFGTRSVHGSSKVGAIKRLQIRPTYDQKNRLHALADHFQMPLSELTRIVLYAYFHPEDDVPQS</sequence>
<dbReference type="Proteomes" id="UP001501020">
    <property type="component" value="Unassembled WGS sequence"/>
</dbReference>